<protein>
    <submittedName>
        <fullName evidence="1">Uncharacterized protein</fullName>
    </submittedName>
</protein>
<keyword evidence="2" id="KW-1185">Reference proteome</keyword>
<dbReference type="EMBL" id="FRDJ01000002">
    <property type="protein sequence ID" value="SHN53524.1"/>
    <property type="molecule type" value="Genomic_DNA"/>
</dbReference>
<name>A0A1M7S543_FERGO</name>
<gene>
    <name evidence="1" type="ORF">SAMN02745226_00494</name>
</gene>
<dbReference type="OrthoDB" id="46098at2"/>
<dbReference type="Proteomes" id="UP000184207">
    <property type="component" value="Unassembled WGS sequence"/>
</dbReference>
<accession>A0A1M7S543</accession>
<evidence type="ECO:0000313" key="1">
    <source>
        <dbReference type="EMBL" id="SHN53524.1"/>
    </source>
</evidence>
<dbReference type="STRING" id="1121883.SAMN02745226_00494"/>
<organism evidence="1 2">
    <name type="scientific">Fervidobacterium gondwanense DSM 13020</name>
    <dbReference type="NCBI Taxonomy" id="1121883"/>
    <lineage>
        <taxon>Bacteria</taxon>
        <taxon>Thermotogati</taxon>
        <taxon>Thermotogota</taxon>
        <taxon>Thermotogae</taxon>
        <taxon>Thermotogales</taxon>
        <taxon>Fervidobacteriaceae</taxon>
        <taxon>Fervidobacterium</taxon>
    </lineage>
</organism>
<dbReference type="AlphaFoldDB" id="A0A1M7S543"/>
<reference evidence="2" key="1">
    <citation type="submission" date="2016-12" db="EMBL/GenBank/DDBJ databases">
        <authorList>
            <person name="Varghese N."/>
            <person name="Submissions S."/>
        </authorList>
    </citation>
    <scope>NUCLEOTIDE SEQUENCE [LARGE SCALE GENOMIC DNA]</scope>
    <source>
        <strain evidence="2">DSM 13020</strain>
    </source>
</reference>
<sequence>MIGYLSVKSIDGKYLGGILIVNDYGIPVEFKYSEPIVPTRLQQIIYGNSLEYYLNTEIISKGLIQKLENRPELLLVEDPMLLFDKNIVMVTLLPQMVNEKTEGNEAVVNVNNKSIRITFPENIKVENTLVQKVVELSQKFDIFEPFDRIEKALEYVCESQER</sequence>
<dbReference type="RefSeq" id="WP_072758000.1">
    <property type="nucleotide sequence ID" value="NZ_FRDJ01000002.1"/>
</dbReference>
<proteinExistence type="predicted"/>
<evidence type="ECO:0000313" key="2">
    <source>
        <dbReference type="Proteomes" id="UP000184207"/>
    </source>
</evidence>